<dbReference type="EMBL" id="CM011680">
    <property type="protein sequence ID" value="TMS17654.1"/>
    <property type="molecule type" value="Genomic_DNA"/>
</dbReference>
<evidence type="ECO:0000313" key="1">
    <source>
        <dbReference type="EMBL" id="TMS17654.1"/>
    </source>
</evidence>
<name>A0ACD3RDU5_LARCR</name>
<sequence>CSGQYEQFSLVFTIASFMNNFLTLPNGFLFDRFGTTVARLFGISLYTTGTLMIAFVTPAASNLLFAAMSLLAVGGILFLITNMQ</sequence>
<gene>
    <name evidence="1" type="ORF">E3U43_001723</name>
</gene>
<feature type="non-terminal residue" evidence="1">
    <location>
        <position position="1"/>
    </location>
</feature>
<reference evidence="1" key="1">
    <citation type="submission" date="2018-11" db="EMBL/GenBank/DDBJ databases">
        <title>The sequence and de novo assembly of Larimichthys crocea genome using PacBio and Hi-C technologies.</title>
        <authorList>
            <person name="Xu P."/>
            <person name="Chen B."/>
            <person name="Zhou Z."/>
            <person name="Ke Q."/>
            <person name="Wu Y."/>
            <person name="Bai H."/>
            <person name="Pu F."/>
        </authorList>
    </citation>
    <scope>NUCLEOTIDE SEQUENCE</scope>
    <source>
        <tissue evidence="1">Muscle</tissue>
    </source>
</reference>
<dbReference type="Proteomes" id="UP000793456">
    <property type="component" value="Chromosome VII"/>
</dbReference>
<protein>
    <submittedName>
        <fullName evidence="1">Uncharacterized protein</fullName>
    </submittedName>
</protein>
<comment type="caution">
    <text evidence="1">The sequence shown here is derived from an EMBL/GenBank/DDBJ whole genome shotgun (WGS) entry which is preliminary data.</text>
</comment>
<feature type="non-terminal residue" evidence="1">
    <location>
        <position position="84"/>
    </location>
</feature>
<proteinExistence type="predicted"/>
<evidence type="ECO:0000313" key="2">
    <source>
        <dbReference type="Proteomes" id="UP000793456"/>
    </source>
</evidence>
<keyword evidence="2" id="KW-1185">Reference proteome</keyword>
<organism evidence="1 2">
    <name type="scientific">Larimichthys crocea</name>
    <name type="common">Large yellow croaker</name>
    <name type="synonym">Pseudosciaena crocea</name>
    <dbReference type="NCBI Taxonomy" id="215358"/>
    <lineage>
        <taxon>Eukaryota</taxon>
        <taxon>Metazoa</taxon>
        <taxon>Chordata</taxon>
        <taxon>Craniata</taxon>
        <taxon>Vertebrata</taxon>
        <taxon>Euteleostomi</taxon>
        <taxon>Actinopterygii</taxon>
        <taxon>Neopterygii</taxon>
        <taxon>Teleostei</taxon>
        <taxon>Neoteleostei</taxon>
        <taxon>Acanthomorphata</taxon>
        <taxon>Eupercaria</taxon>
        <taxon>Sciaenidae</taxon>
        <taxon>Larimichthys</taxon>
    </lineage>
</organism>
<accession>A0ACD3RDU5</accession>